<dbReference type="InterPro" id="IPR003738">
    <property type="entry name" value="SRAP"/>
</dbReference>
<comment type="caution">
    <text evidence="9">The sequence shown here is derived from an EMBL/GenBank/DDBJ whole genome shotgun (WGS) entry which is preliminary data.</text>
</comment>
<evidence type="ECO:0000256" key="4">
    <source>
        <dbReference type="ARBA" id="ARBA00022801"/>
    </source>
</evidence>
<keyword evidence="2 8" id="KW-0645">Protease</keyword>
<dbReference type="SUPFAM" id="SSF143081">
    <property type="entry name" value="BB1717-like"/>
    <property type="match status" value="1"/>
</dbReference>
<dbReference type="PANTHER" id="PTHR13604">
    <property type="entry name" value="DC12-RELATED"/>
    <property type="match status" value="1"/>
</dbReference>
<dbReference type="GO" id="GO:0006508">
    <property type="term" value="P:proteolysis"/>
    <property type="evidence" value="ECO:0007669"/>
    <property type="project" value="UniProtKB-KW"/>
</dbReference>
<dbReference type="GO" id="GO:0008233">
    <property type="term" value="F:peptidase activity"/>
    <property type="evidence" value="ECO:0007669"/>
    <property type="project" value="UniProtKB-KW"/>
</dbReference>
<dbReference type="Pfam" id="PF02586">
    <property type="entry name" value="SRAP"/>
    <property type="match status" value="1"/>
</dbReference>
<evidence type="ECO:0000256" key="6">
    <source>
        <dbReference type="ARBA" id="ARBA00023125"/>
    </source>
</evidence>
<evidence type="ECO:0000256" key="7">
    <source>
        <dbReference type="ARBA" id="ARBA00023239"/>
    </source>
</evidence>
<dbReference type="EMBL" id="ABIB01000002">
    <property type="protein sequence ID" value="EDP97520.1"/>
    <property type="molecule type" value="Genomic_DNA"/>
</dbReference>
<comment type="similarity">
    <text evidence="1 8">Belongs to the SOS response-associated peptidase family.</text>
</comment>
<sequence length="209" mass="24342">MNYKLSNTASKTSMELAFRLPLKYPNIYKPKRIIDGHKEQSVPIITMDETHCISEGIWGILPQDFQGDWKKFQKLKITLHTNKEDIQKNILYKEALKERRCLILVTGFYMHHLIDNEVETFLVEKKPLEPFSLAGIYNVLEDGFVTCTVINTEVNDTLSSERNLYNQMPLEIPALFKNMWLNPKTSISDIESIVDKPYKTKFKIQRIAS</sequence>
<gene>
    <name evidence="9" type="ORF">KAOT1_20197</name>
</gene>
<proteinExistence type="inferred from homology"/>
<keyword evidence="5" id="KW-0190">Covalent protein-DNA linkage</keyword>
<evidence type="ECO:0000313" key="10">
    <source>
        <dbReference type="Proteomes" id="UP000002945"/>
    </source>
</evidence>
<keyword evidence="7" id="KW-0456">Lyase</keyword>
<keyword evidence="6" id="KW-0238">DNA-binding</keyword>
<dbReference type="PANTHER" id="PTHR13604:SF0">
    <property type="entry name" value="ABASIC SITE PROCESSING PROTEIN HMCES"/>
    <property type="match status" value="1"/>
</dbReference>
<dbReference type="Gene3D" id="3.90.1680.10">
    <property type="entry name" value="SOS response associated peptidase-like"/>
    <property type="match status" value="1"/>
</dbReference>
<evidence type="ECO:0000256" key="3">
    <source>
        <dbReference type="ARBA" id="ARBA00022763"/>
    </source>
</evidence>
<dbReference type="HOGENOM" id="CLU_035990_4_0_10"/>
<keyword evidence="3" id="KW-0227">DNA damage</keyword>
<dbReference type="GO" id="GO:0003697">
    <property type="term" value="F:single-stranded DNA binding"/>
    <property type="evidence" value="ECO:0007669"/>
    <property type="project" value="InterPro"/>
</dbReference>
<evidence type="ECO:0000256" key="2">
    <source>
        <dbReference type="ARBA" id="ARBA00022670"/>
    </source>
</evidence>
<dbReference type="OrthoDB" id="9782620at2"/>
<dbReference type="InterPro" id="IPR036590">
    <property type="entry name" value="SRAP-like"/>
</dbReference>
<keyword evidence="10" id="KW-1185">Reference proteome</keyword>
<dbReference type="Proteomes" id="UP000002945">
    <property type="component" value="Unassembled WGS sequence"/>
</dbReference>
<dbReference type="GO" id="GO:0106300">
    <property type="term" value="P:protein-DNA covalent cross-linking repair"/>
    <property type="evidence" value="ECO:0007669"/>
    <property type="project" value="InterPro"/>
</dbReference>
<name>A9DPU0_9FLAO</name>
<evidence type="ECO:0000256" key="1">
    <source>
        <dbReference type="ARBA" id="ARBA00008136"/>
    </source>
</evidence>
<dbReference type="AlphaFoldDB" id="A9DPU0"/>
<protein>
    <recommendedName>
        <fullName evidence="8">Abasic site processing protein</fullName>
        <ecNumber evidence="8">3.4.-.-</ecNumber>
    </recommendedName>
</protein>
<keyword evidence="4 8" id="KW-0378">Hydrolase</keyword>
<organism evidence="9 10">
    <name type="scientific">Kordia algicida OT-1</name>
    <dbReference type="NCBI Taxonomy" id="391587"/>
    <lineage>
        <taxon>Bacteria</taxon>
        <taxon>Pseudomonadati</taxon>
        <taxon>Bacteroidota</taxon>
        <taxon>Flavobacteriia</taxon>
        <taxon>Flavobacteriales</taxon>
        <taxon>Flavobacteriaceae</taxon>
        <taxon>Kordia</taxon>
    </lineage>
</organism>
<dbReference type="eggNOG" id="COG2135">
    <property type="taxonomic scope" value="Bacteria"/>
</dbReference>
<reference evidence="9 10" key="1">
    <citation type="journal article" date="2011" name="J. Bacteriol.">
        <title>Genome sequence of the algicidal bacterium Kordia algicida OT-1.</title>
        <authorList>
            <person name="Lee H.S."/>
            <person name="Kang S.G."/>
            <person name="Kwon K.K."/>
            <person name="Lee J.H."/>
            <person name="Kim S.J."/>
        </authorList>
    </citation>
    <scope>NUCLEOTIDE SEQUENCE [LARGE SCALE GENOMIC DNA]</scope>
    <source>
        <strain evidence="9 10">OT-1</strain>
    </source>
</reference>
<evidence type="ECO:0000256" key="8">
    <source>
        <dbReference type="RuleBase" id="RU364100"/>
    </source>
</evidence>
<dbReference type="EC" id="3.4.-.-" evidence="8"/>
<dbReference type="GO" id="GO:0016829">
    <property type="term" value="F:lyase activity"/>
    <property type="evidence" value="ECO:0007669"/>
    <property type="project" value="UniProtKB-KW"/>
</dbReference>
<dbReference type="RefSeq" id="WP_007096568.1">
    <property type="nucleotide sequence ID" value="NZ_CP142125.1"/>
</dbReference>
<dbReference type="STRING" id="391587.KAOT1_20197"/>
<accession>A9DPU0</accession>
<evidence type="ECO:0000313" key="9">
    <source>
        <dbReference type="EMBL" id="EDP97520.1"/>
    </source>
</evidence>
<evidence type="ECO:0000256" key="5">
    <source>
        <dbReference type="ARBA" id="ARBA00023124"/>
    </source>
</evidence>